<accession>A0ABR8NCV8</accession>
<sequence>MALPSLPDQAERLVRLGVHDLAGIPADVLHEAAASGPSGSLLMTSAPASELAPLLRLGDKPGFVVEDMTDVDGFAPTVEVPPAPYAVVGLDRGDAFLNRTPAESVPEVLAAGRSPLTLTEGLHWVLQDPGALERNACFMTPGSRLRRADGSYDARTPALWISSGTGRDGRERRHAPKLGWCWWGNRHTWLGIASCERRTRA</sequence>
<dbReference type="Proteomes" id="UP000618818">
    <property type="component" value="Unassembled WGS sequence"/>
</dbReference>
<reference evidence="1 2" key="1">
    <citation type="submission" date="2020-09" db="EMBL/GenBank/DDBJ databases">
        <title>novel species in genus Nocardioides.</title>
        <authorList>
            <person name="Zhang G."/>
        </authorList>
    </citation>
    <scope>NUCLEOTIDE SEQUENCE [LARGE SCALE GENOMIC DNA]</scope>
    <source>
        <strain evidence="1 2">KCTC 39551</strain>
    </source>
</reference>
<keyword evidence="2" id="KW-1185">Reference proteome</keyword>
<gene>
    <name evidence="1" type="ORF">IEZ26_15245</name>
</gene>
<dbReference type="Pfam" id="PF18959">
    <property type="entry name" value="DUF5701"/>
    <property type="match status" value="1"/>
</dbReference>
<proteinExistence type="predicted"/>
<dbReference type="InterPro" id="IPR043755">
    <property type="entry name" value="DUF5701"/>
</dbReference>
<dbReference type="EMBL" id="JACXYZ010000002">
    <property type="protein sequence ID" value="MBD3925977.1"/>
    <property type="molecule type" value="Genomic_DNA"/>
</dbReference>
<comment type="caution">
    <text evidence="1">The sequence shown here is derived from an EMBL/GenBank/DDBJ whole genome shotgun (WGS) entry which is preliminary data.</text>
</comment>
<name>A0ABR8NCV8_9ACTN</name>
<protein>
    <submittedName>
        <fullName evidence="1">Uncharacterized protein</fullName>
    </submittedName>
</protein>
<evidence type="ECO:0000313" key="1">
    <source>
        <dbReference type="EMBL" id="MBD3925977.1"/>
    </source>
</evidence>
<organism evidence="1 2">
    <name type="scientific">Nocardioides cavernae</name>
    <dbReference type="NCBI Taxonomy" id="1921566"/>
    <lineage>
        <taxon>Bacteria</taxon>
        <taxon>Bacillati</taxon>
        <taxon>Actinomycetota</taxon>
        <taxon>Actinomycetes</taxon>
        <taxon>Propionibacteriales</taxon>
        <taxon>Nocardioidaceae</taxon>
        <taxon>Nocardioides</taxon>
    </lineage>
</organism>
<evidence type="ECO:0000313" key="2">
    <source>
        <dbReference type="Proteomes" id="UP000618818"/>
    </source>
</evidence>
<dbReference type="RefSeq" id="WP_191195826.1">
    <property type="nucleotide sequence ID" value="NZ_JACXYZ010000002.1"/>
</dbReference>